<dbReference type="Proteomes" id="UP000238479">
    <property type="component" value="Chromosome 5"/>
</dbReference>
<proteinExistence type="predicted"/>
<reference evidence="2 3" key="1">
    <citation type="journal article" date="2018" name="Nat. Genet.">
        <title>The Rosa genome provides new insights in the design of modern roses.</title>
        <authorList>
            <person name="Bendahmane M."/>
        </authorList>
    </citation>
    <scope>NUCLEOTIDE SEQUENCE [LARGE SCALE GENOMIC DNA]</scope>
    <source>
        <strain evidence="3">cv. Old Blush</strain>
    </source>
</reference>
<evidence type="ECO:0000313" key="2">
    <source>
        <dbReference type="EMBL" id="PRQ35550.1"/>
    </source>
</evidence>
<dbReference type="AlphaFoldDB" id="A0A2P6QMZ7"/>
<name>A0A2P6QMZ7_ROSCH</name>
<feature type="region of interest" description="Disordered" evidence="1">
    <location>
        <begin position="1"/>
        <end position="24"/>
    </location>
</feature>
<protein>
    <submittedName>
        <fullName evidence="2">Uncharacterized protein</fullName>
    </submittedName>
</protein>
<comment type="caution">
    <text evidence="2">The sequence shown here is derived from an EMBL/GenBank/DDBJ whole genome shotgun (WGS) entry which is preliminary data.</text>
</comment>
<evidence type="ECO:0000313" key="3">
    <source>
        <dbReference type="Proteomes" id="UP000238479"/>
    </source>
</evidence>
<keyword evidence="3" id="KW-1185">Reference proteome</keyword>
<gene>
    <name evidence="2" type="ORF">RchiOBHm_Chr5g0081251</name>
</gene>
<dbReference type="Gramene" id="PRQ35550">
    <property type="protein sequence ID" value="PRQ35550"/>
    <property type="gene ID" value="RchiOBHm_Chr5g0081251"/>
</dbReference>
<accession>A0A2P6QMZ7</accession>
<organism evidence="2 3">
    <name type="scientific">Rosa chinensis</name>
    <name type="common">China rose</name>
    <dbReference type="NCBI Taxonomy" id="74649"/>
    <lineage>
        <taxon>Eukaryota</taxon>
        <taxon>Viridiplantae</taxon>
        <taxon>Streptophyta</taxon>
        <taxon>Embryophyta</taxon>
        <taxon>Tracheophyta</taxon>
        <taxon>Spermatophyta</taxon>
        <taxon>Magnoliopsida</taxon>
        <taxon>eudicotyledons</taxon>
        <taxon>Gunneridae</taxon>
        <taxon>Pentapetalae</taxon>
        <taxon>rosids</taxon>
        <taxon>fabids</taxon>
        <taxon>Rosales</taxon>
        <taxon>Rosaceae</taxon>
        <taxon>Rosoideae</taxon>
        <taxon>Rosoideae incertae sedis</taxon>
        <taxon>Rosa</taxon>
    </lineage>
</organism>
<dbReference type="EMBL" id="PDCK01000043">
    <property type="protein sequence ID" value="PRQ35550.1"/>
    <property type="molecule type" value="Genomic_DNA"/>
</dbReference>
<feature type="region of interest" description="Disordered" evidence="1">
    <location>
        <begin position="42"/>
        <end position="71"/>
    </location>
</feature>
<evidence type="ECO:0000256" key="1">
    <source>
        <dbReference type="SAM" id="MobiDB-lite"/>
    </source>
</evidence>
<sequence>MEDKSDSGLKASLLGNGGRTRRLSRKNSYSTLINDFISRLPPKVRAGLDPDSPEVIDCSRASGLSEGLSVS</sequence>